<dbReference type="PROSITE" id="PS00107">
    <property type="entry name" value="PROTEIN_KINASE_ATP"/>
    <property type="match status" value="1"/>
</dbReference>
<dbReference type="eggNOG" id="COG0515">
    <property type="taxonomic scope" value="Bacteria"/>
</dbReference>
<keyword evidence="3" id="KW-0723">Serine/threonine-protein kinase</keyword>
<dbReference type="InterPro" id="IPR011009">
    <property type="entry name" value="Kinase-like_dom_sf"/>
</dbReference>
<keyword evidence="1" id="KW-0547">Nucleotide-binding</keyword>
<dbReference type="InterPro" id="IPR017441">
    <property type="entry name" value="Protein_kinase_ATP_BS"/>
</dbReference>
<protein>
    <submittedName>
        <fullName evidence="3">Serine/threonine protein kinase</fullName>
    </submittedName>
</protein>
<dbReference type="GO" id="GO:0005524">
    <property type="term" value="F:ATP binding"/>
    <property type="evidence" value="ECO:0007669"/>
    <property type="project" value="UniProtKB-UniRule"/>
</dbReference>
<reference evidence="3" key="2">
    <citation type="submission" date="2014-09" db="EMBL/GenBank/DDBJ databases">
        <title>Criblamydia sequanensis harbors a mega-plasmid encoding arsenite resistance.</title>
        <authorList>
            <person name="Bertelli C."/>
            <person name="Goesmann A."/>
            <person name="Greub G."/>
        </authorList>
    </citation>
    <scope>NUCLEOTIDE SEQUENCE [LARGE SCALE GENOMIC DNA]</scope>
    <source>
        <strain evidence="3">CRIB-18</strain>
    </source>
</reference>
<keyword evidence="1" id="KW-0067">ATP-binding</keyword>
<dbReference type="PROSITE" id="PS50011">
    <property type="entry name" value="PROTEIN_KINASE_DOM"/>
    <property type="match status" value="1"/>
</dbReference>
<gene>
    <name evidence="3" type="ORF">CSEC_1612</name>
</gene>
<sequence>MNQTIDSQTSFQVNYWQYDPKSGFLTRIKGQPLEERIQSYTLTVFLGSGMSGDVYRCTPNSSRDKAIKFSMEGESIKKEFEISLLWPKDSIGLLIQPKAYFSNRLRDFFIMHLYDGNLRDILESLDLKNRVEVLCQISQGLVTLHELNISHEDIHIQNIFYDKRKNRYDLADFGLSKRKETFNNFSLENDLMFFYQVVESILIGCEPPGMSLLEPYKKRINHLHDIQKIGFEEEPARLLLELIEGEDLTARHYLEAFSKIKNLMK</sequence>
<dbReference type="Gene3D" id="1.10.510.10">
    <property type="entry name" value="Transferase(Phosphotransferase) domain 1"/>
    <property type="match status" value="1"/>
</dbReference>
<evidence type="ECO:0000259" key="2">
    <source>
        <dbReference type="PROSITE" id="PS50011"/>
    </source>
</evidence>
<name>A0A090CZN9_9BACT</name>
<dbReference type="PANTHER" id="PTHR24347">
    <property type="entry name" value="SERINE/THREONINE-PROTEIN KINASE"/>
    <property type="match status" value="1"/>
</dbReference>
<evidence type="ECO:0000313" key="4">
    <source>
        <dbReference type="Proteomes" id="UP000031552"/>
    </source>
</evidence>
<dbReference type="Pfam" id="PF00069">
    <property type="entry name" value="Pkinase"/>
    <property type="match status" value="1"/>
</dbReference>
<dbReference type="STRING" id="1437425.CSEC_1612"/>
<evidence type="ECO:0000256" key="1">
    <source>
        <dbReference type="PROSITE-ProRule" id="PRU10141"/>
    </source>
</evidence>
<keyword evidence="3" id="KW-0418">Kinase</keyword>
<dbReference type="GO" id="GO:0004674">
    <property type="term" value="F:protein serine/threonine kinase activity"/>
    <property type="evidence" value="ECO:0007669"/>
    <property type="project" value="UniProtKB-KW"/>
</dbReference>
<evidence type="ECO:0000313" key="3">
    <source>
        <dbReference type="EMBL" id="CDR34426.1"/>
    </source>
</evidence>
<dbReference type="AlphaFoldDB" id="A0A090CZN9"/>
<dbReference type="EMBL" id="CCEJ010000008">
    <property type="protein sequence ID" value="CDR34426.1"/>
    <property type="molecule type" value="Genomic_DNA"/>
</dbReference>
<dbReference type="SMART" id="SM00220">
    <property type="entry name" value="S_TKc"/>
    <property type="match status" value="1"/>
</dbReference>
<dbReference type="SUPFAM" id="SSF56112">
    <property type="entry name" value="Protein kinase-like (PK-like)"/>
    <property type="match status" value="1"/>
</dbReference>
<keyword evidence="3" id="KW-0808">Transferase</keyword>
<dbReference type="Proteomes" id="UP000031552">
    <property type="component" value="Unassembled WGS sequence"/>
</dbReference>
<keyword evidence="4" id="KW-1185">Reference proteome</keyword>
<comment type="caution">
    <text evidence="3">The sequence shown here is derived from an EMBL/GenBank/DDBJ whole genome shotgun (WGS) entry which is preliminary data.</text>
</comment>
<dbReference type="InterPro" id="IPR000719">
    <property type="entry name" value="Prot_kinase_dom"/>
</dbReference>
<feature type="domain" description="Protein kinase" evidence="2">
    <location>
        <begin position="40"/>
        <end position="265"/>
    </location>
</feature>
<organism evidence="3 4">
    <name type="scientific">Candidatus Criblamydia sequanensis CRIB-18</name>
    <dbReference type="NCBI Taxonomy" id="1437425"/>
    <lineage>
        <taxon>Bacteria</taxon>
        <taxon>Pseudomonadati</taxon>
        <taxon>Chlamydiota</taxon>
        <taxon>Chlamydiia</taxon>
        <taxon>Parachlamydiales</taxon>
        <taxon>Candidatus Criblamydiaceae</taxon>
        <taxon>Candidatus Criblamydia</taxon>
    </lineage>
</organism>
<feature type="binding site" evidence="1">
    <location>
        <position position="78"/>
    </location>
    <ligand>
        <name>ATP</name>
        <dbReference type="ChEBI" id="CHEBI:30616"/>
    </ligand>
</feature>
<reference evidence="3" key="1">
    <citation type="submission" date="2013-12" db="EMBL/GenBank/DDBJ databases">
        <authorList>
            <person name="Linke B."/>
        </authorList>
    </citation>
    <scope>NUCLEOTIDE SEQUENCE [LARGE SCALE GENOMIC DNA]</scope>
    <source>
        <strain evidence="3">CRIB-18</strain>
    </source>
</reference>
<proteinExistence type="predicted"/>
<accession>A0A090CZN9</accession>
<dbReference type="RefSeq" id="WP_041017980.1">
    <property type="nucleotide sequence ID" value="NZ_CCEJ010000008.1"/>
</dbReference>